<sequence length="82" mass="8989">MRHLPSRMNACICSASNGQTQRSLDPQYRRKGSFNFALDGAQIAALLNGPSREVRSVIGQVQAHTNKPANSLRSSGLIHDVW</sequence>
<organism evidence="1">
    <name type="scientific">freshwater metagenome</name>
    <dbReference type="NCBI Taxonomy" id="449393"/>
    <lineage>
        <taxon>unclassified sequences</taxon>
        <taxon>metagenomes</taxon>
        <taxon>ecological metagenomes</taxon>
    </lineage>
</organism>
<accession>A0A6J6BPX7</accession>
<name>A0A6J6BPX7_9ZZZZ</name>
<evidence type="ECO:0000313" key="1">
    <source>
        <dbReference type="EMBL" id="CAB4540453.1"/>
    </source>
</evidence>
<dbReference type="EMBL" id="CAEZSO010000056">
    <property type="protein sequence ID" value="CAB4540453.1"/>
    <property type="molecule type" value="Genomic_DNA"/>
</dbReference>
<reference evidence="1" key="1">
    <citation type="submission" date="2020-05" db="EMBL/GenBank/DDBJ databases">
        <authorList>
            <person name="Chiriac C."/>
            <person name="Salcher M."/>
            <person name="Ghai R."/>
            <person name="Kavagutti S V."/>
        </authorList>
    </citation>
    <scope>NUCLEOTIDE SEQUENCE</scope>
</reference>
<dbReference type="AlphaFoldDB" id="A0A6J6BPX7"/>
<gene>
    <name evidence="1" type="ORF">UFOPK1446_00377</name>
</gene>
<protein>
    <submittedName>
        <fullName evidence="1">Unannotated protein</fullName>
    </submittedName>
</protein>
<proteinExistence type="predicted"/>